<keyword evidence="8" id="KW-1185">Reference proteome</keyword>
<feature type="domain" description="DNA2/NAM7 helicase-like C-terminal" evidence="5">
    <location>
        <begin position="969"/>
        <end position="1143"/>
    </location>
</feature>
<organism evidence="7 8">
    <name type="scientific">Saxibacter everestensis</name>
    <dbReference type="NCBI Taxonomy" id="2909229"/>
    <lineage>
        <taxon>Bacteria</taxon>
        <taxon>Bacillati</taxon>
        <taxon>Actinomycetota</taxon>
        <taxon>Actinomycetes</taxon>
        <taxon>Micrococcales</taxon>
        <taxon>Brevibacteriaceae</taxon>
        <taxon>Saxibacter</taxon>
    </lineage>
</organism>
<dbReference type="CDD" id="cd17934">
    <property type="entry name" value="DEXXQc_Upf1-like"/>
    <property type="match status" value="1"/>
</dbReference>
<gene>
    <name evidence="7" type="ORF">LWF01_15795</name>
</gene>
<accession>A0ABY8QRA8</accession>
<evidence type="ECO:0000259" key="5">
    <source>
        <dbReference type="Pfam" id="PF13087"/>
    </source>
</evidence>
<proteinExistence type="predicted"/>
<feature type="domain" description="YprB ribonuclease H-like" evidence="6">
    <location>
        <begin position="325"/>
        <end position="519"/>
    </location>
</feature>
<evidence type="ECO:0000256" key="3">
    <source>
        <dbReference type="ARBA" id="ARBA00022806"/>
    </source>
</evidence>
<dbReference type="InterPro" id="IPR027417">
    <property type="entry name" value="P-loop_NTPase"/>
</dbReference>
<dbReference type="InterPro" id="IPR047187">
    <property type="entry name" value="SF1_C_Upf1"/>
</dbReference>
<reference evidence="7 8" key="1">
    <citation type="submission" date="2023-05" db="EMBL/GenBank/DDBJ databases">
        <title>Lithophilousrod everest ZFBP1038 complete genpme.</title>
        <authorList>
            <person name="Tian M."/>
        </authorList>
    </citation>
    <scope>NUCLEOTIDE SEQUENCE [LARGE SCALE GENOMIC DNA]</scope>
    <source>
        <strain evidence="7 8">ZFBP1038</strain>
    </source>
</reference>
<dbReference type="PANTHER" id="PTHR43788:SF8">
    <property type="entry name" value="DNA-BINDING PROTEIN SMUBP-2"/>
    <property type="match status" value="1"/>
</dbReference>
<dbReference type="InterPro" id="IPR019993">
    <property type="entry name" value="RecB_nuclease_TM0106_put"/>
</dbReference>
<dbReference type="SUPFAM" id="SSF53098">
    <property type="entry name" value="Ribonuclease H-like"/>
    <property type="match status" value="1"/>
</dbReference>
<dbReference type="InterPro" id="IPR038720">
    <property type="entry name" value="YprB_RNase_H-like_dom"/>
</dbReference>
<dbReference type="EMBL" id="CP090958">
    <property type="protein sequence ID" value="WGW11535.1"/>
    <property type="molecule type" value="Genomic_DNA"/>
</dbReference>
<evidence type="ECO:0000256" key="2">
    <source>
        <dbReference type="ARBA" id="ARBA00022801"/>
    </source>
</evidence>
<dbReference type="Pfam" id="PF13087">
    <property type="entry name" value="AAA_12"/>
    <property type="match status" value="1"/>
</dbReference>
<dbReference type="Pfam" id="PF13604">
    <property type="entry name" value="AAA_30"/>
    <property type="match status" value="1"/>
</dbReference>
<keyword evidence="3" id="KW-0347">Helicase</keyword>
<evidence type="ECO:0000313" key="7">
    <source>
        <dbReference type="EMBL" id="WGW11535.1"/>
    </source>
</evidence>
<sequence length="1181" mass="128889">MRLIDDRVIISASDVVDSATCEFALLRKLDGLLGRAPKTETEPDEMLARTAELGAGHEQRVLSAFREKYGIWSPDRAGGVYEVTGGSGGGLGYLQKLHDETLRAIEIGADVIYQAAFFDGEFNGRADFLVRETNAAGHSQYAVYDTKLARHAKVQALIQLAAYADQLHRARIPVAPQMHLLLGDGSTASFPVADIVPVYHERRRNLLAVIKAHCRQPAVTWGDGDIAACGRCATCEAEVERHRDLLLVANMRVSQRKKLIRAGIGTIDDFAASPNPVRGVAASLWHQARMQCGTAEADGSIGGVSYSVHDANRLKMIPPTSPGDIFFDFEGDPLWTDGRTNDWGLEYLFGVVEQPDKAGDKPIFKPFWAHDRIQEKQALKDFLDYVVARRQAHPDMHIYHYAPYERTALLRLAARHNYGEDIIDDLLRGNVLVDLYAVVRKTLRISGNSYSIKKLEPLYMGEDLRDADVKDAAASVVAYANYCQEREAGNSQAAETLLHGITEYNEDDCVSTLRLRDWLLSLADQNGVQVEARGSHTIAGAESELPAGSEEEPVHDLADRLFEAAGEPSEPRTPDQQAIACVAAAIDFYKREAKPFWWEHFNRLSAPIDEWEQNRDVFVVSEPSALLGGWEKETPRKNPSRRLKLTGTWAEGSTVTVGSPVWGLYDPAPEGLKVGSDAGVGWGQGFTVEAMATDALGRDLLTLRESLPKVVGEYSDFPFAIVPGGIIQTKWQEESVRRFAELVAASLSDLPADCALDILRRQPPQLQDAEPLPVVVGGDYIAALTNAIRQLDRSYLAVQGPPGTGKTYTGSHVIAALVSDGWRVGVVGQSHAVVDNMLRGAIKAGVDPDRIGKKSKAGDERQSPWRELSANGDWADLLSDGGCLIGGTVWDFVNPNRFDSEVLDLLVVDEAGQFSLANTIAVSRATTRLMLLGDPQQLPQVSQGRHPEPVNESALGWLAEGHDTLPPEYGYFLANSWRMHPALCAPVSDYAYDGRLESQDAATHRYLDVIEPGIHPVFVNHLGNATSSDEEAVEVVRQATALLNGKWTSDAEAEPRQMTQHDVLVVAAYNAQVGAIRHALDAAGLGEIRVGTVDKFQGQEAAVVIVSMAASSADEVPRGMEFLLSRNRINVAVSRGQWAAIIVRSPALTEYLPATPHGLAELGAFIGLCGARRTVPGHARR</sequence>
<evidence type="ECO:0000259" key="6">
    <source>
        <dbReference type="Pfam" id="PF13482"/>
    </source>
</evidence>
<dbReference type="CDD" id="cd18808">
    <property type="entry name" value="SF1_C_Upf1"/>
    <property type="match status" value="1"/>
</dbReference>
<dbReference type="SUPFAM" id="SSF52540">
    <property type="entry name" value="P-loop containing nucleoside triphosphate hydrolases"/>
    <property type="match status" value="1"/>
</dbReference>
<keyword evidence="1" id="KW-0547">Nucleotide-binding</keyword>
<evidence type="ECO:0000256" key="4">
    <source>
        <dbReference type="ARBA" id="ARBA00022840"/>
    </source>
</evidence>
<name>A0ABY8QRA8_9MICO</name>
<protein>
    <submittedName>
        <fullName evidence="7">TM0106 family RecB-like putative nuclease</fullName>
    </submittedName>
</protein>
<dbReference type="InterPro" id="IPR050534">
    <property type="entry name" value="Coronavir_polyprotein_1ab"/>
</dbReference>
<evidence type="ECO:0000313" key="8">
    <source>
        <dbReference type="Proteomes" id="UP001209083"/>
    </source>
</evidence>
<dbReference type="Gene3D" id="3.40.50.300">
    <property type="entry name" value="P-loop containing nucleotide triphosphate hydrolases"/>
    <property type="match status" value="2"/>
</dbReference>
<dbReference type="NCBIfam" id="TIGR03491">
    <property type="entry name" value="TM0106 family RecB-like putative nuclease"/>
    <property type="match status" value="1"/>
</dbReference>
<evidence type="ECO:0000256" key="1">
    <source>
        <dbReference type="ARBA" id="ARBA00022741"/>
    </source>
</evidence>
<dbReference type="InterPro" id="IPR012337">
    <property type="entry name" value="RNaseH-like_sf"/>
</dbReference>
<dbReference type="PANTHER" id="PTHR43788">
    <property type="entry name" value="DNA2/NAM7 HELICASE FAMILY MEMBER"/>
    <property type="match status" value="1"/>
</dbReference>
<keyword evidence="4" id="KW-0067">ATP-binding</keyword>
<dbReference type="Pfam" id="PF13482">
    <property type="entry name" value="RNase_H_2"/>
    <property type="match status" value="1"/>
</dbReference>
<keyword evidence="2" id="KW-0378">Hydrolase</keyword>
<dbReference type="RefSeq" id="WP_349638325.1">
    <property type="nucleotide sequence ID" value="NZ_CP090958.1"/>
</dbReference>
<dbReference type="InterPro" id="IPR041679">
    <property type="entry name" value="DNA2/NAM7-like_C"/>
</dbReference>
<dbReference type="Proteomes" id="UP001209083">
    <property type="component" value="Chromosome"/>
</dbReference>